<name>A0A6A6V015_9PLEO</name>
<gene>
    <name evidence="1" type="ORF">M011DRAFT_480894</name>
</gene>
<dbReference type="Proteomes" id="UP000799440">
    <property type="component" value="Unassembled WGS sequence"/>
</dbReference>
<protein>
    <submittedName>
        <fullName evidence="1">Uncharacterized protein</fullName>
    </submittedName>
</protein>
<sequence>MSIEQECVRSSIWPSIWPSICDGYVKANHHNQATISQDHIELKFKDKEWSEYAQEYYFLENILLCASSQSERLPVYLGGTYLKLGWEWRYEGVAQWQKVLSMDYRELFGILESLWDGKDPSPLATDSPDHSNQLAVPNRDVLVRAPLSLVAKELMDKLWRALVIVAKIRAAYDPPLEMDAVYDLISQGITDEQEDIGVPKVLGGIKMDGSTYEVQIL</sequence>
<proteinExistence type="predicted"/>
<evidence type="ECO:0000313" key="1">
    <source>
        <dbReference type="EMBL" id="KAF2743319.1"/>
    </source>
</evidence>
<dbReference type="EMBL" id="MU006598">
    <property type="protein sequence ID" value="KAF2743319.1"/>
    <property type="molecule type" value="Genomic_DNA"/>
</dbReference>
<dbReference type="OrthoDB" id="3801013at2759"/>
<evidence type="ECO:0000313" key="2">
    <source>
        <dbReference type="Proteomes" id="UP000799440"/>
    </source>
</evidence>
<dbReference type="AlphaFoldDB" id="A0A6A6V015"/>
<organism evidence="1 2">
    <name type="scientific">Sporormia fimetaria CBS 119925</name>
    <dbReference type="NCBI Taxonomy" id="1340428"/>
    <lineage>
        <taxon>Eukaryota</taxon>
        <taxon>Fungi</taxon>
        <taxon>Dikarya</taxon>
        <taxon>Ascomycota</taxon>
        <taxon>Pezizomycotina</taxon>
        <taxon>Dothideomycetes</taxon>
        <taxon>Pleosporomycetidae</taxon>
        <taxon>Pleosporales</taxon>
        <taxon>Sporormiaceae</taxon>
        <taxon>Sporormia</taxon>
    </lineage>
</organism>
<keyword evidence="2" id="KW-1185">Reference proteome</keyword>
<reference evidence="1" key="1">
    <citation type="journal article" date="2020" name="Stud. Mycol.">
        <title>101 Dothideomycetes genomes: a test case for predicting lifestyles and emergence of pathogens.</title>
        <authorList>
            <person name="Haridas S."/>
            <person name="Albert R."/>
            <person name="Binder M."/>
            <person name="Bloem J."/>
            <person name="Labutti K."/>
            <person name="Salamov A."/>
            <person name="Andreopoulos B."/>
            <person name="Baker S."/>
            <person name="Barry K."/>
            <person name="Bills G."/>
            <person name="Bluhm B."/>
            <person name="Cannon C."/>
            <person name="Castanera R."/>
            <person name="Culley D."/>
            <person name="Daum C."/>
            <person name="Ezra D."/>
            <person name="Gonzalez J."/>
            <person name="Henrissat B."/>
            <person name="Kuo A."/>
            <person name="Liang C."/>
            <person name="Lipzen A."/>
            <person name="Lutzoni F."/>
            <person name="Magnuson J."/>
            <person name="Mondo S."/>
            <person name="Nolan M."/>
            <person name="Ohm R."/>
            <person name="Pangilinan J."/>
            <person name="Park H.-J."/>
            <person name="Ramirez L."/>
            <person name="Alfaro M."/>
            <person name="Sun H."/>
            <person name="Tritt A."/>
            <person name="Yoshinaga Y."/>
            <person name="Zwiers L.-H."/>
            <person name="Turgeon B."/>
            <person name="Goodwin S."/>
            <person name="Spatafora J."/>
            <person name="Crous P."/>
            <person name="Grigoriev I."/>
        </authorList>
    </citation>
    <scope>NUCLEOTIDE SEQUENCE</scope>
    <source>
        <strain evidence="1">CBS 119925</strain>
    </source>
</reference>
<accession>A0A6A6V015</accession>